<keyword evidence="8" id="KW-1185">Reference proteome</keyword>
<protein>
    <submittedName>
        <fullName evidence="7">Uncharacterized protein</fullName>
    </submittedName>
</protein>
<proteinExistence type="predicted"/>
<dbReference type="PANTHER" id="PTHR27002">
    <property type="entry name" value="RECEPTOR-LIKE SERINE/THREONINE-PROTEIN KINASE SD1-8"/>
    <property type="match status" value="1"/>
</dbReference>
<dbReference type="AlphaFoldDB" id="A0AAD4TAZ4"/>
<dbReference type="GO" id="GO:0005524">
    <property type="term" value="F:ATP binding"/>
    <property type="evidence" value="ECO:0007669"/>
    <property type="project" value="UniProtKB-KW"/>
</dbReference>
<feature type="non-terminal residue" evidence="7">
    <location>
        <position position="1"/>
    </location>
</feature>
<dbReference type="GO" id="GO:0004674">
    <property type="term" value="F:protein serine/threonine kinase activity"/>
    <property type="evidence" value="ECO:0007669"/>
    <property type="project" value="UniProtKB-KW"/>
</dbReference>
<dbReference type="GO" id="GO:0005886">
    <property type="term" value="C:plasma membrane"/>
    <property type="evidence" value="ECO:0007669"/>
    <property type="project" value="TreeGrafter"/>
</dbReference>
<name>A0AAD4TAZ4_9MAGN</name>
<keyword evidence="3" id="KW-0547">Nucleotide-binding</keyword>
<evidence type="ECO:0000313" key="7">
    <source>
        <dbReference type="EMBL" id="KAI3952248.1"/>
    </source>
</evidence>
<keyword evidence="6" id="KW-0812">Transmembrane</keyword>
<evidence type="ECO:0000256" key="1">
    <source>
        <dbReference type="ARBA" id="ARBA00022527"/>
    </source>
</evidence>
<dbReference type="EMBL" id="JAJJMB010002292">
    <property type="protein sequence ID" value="KAI3952248.1"/>
    <property type="molecule type" value="Genomic_DNA"/>
</dbReference>
<evidence type="ECO:0000256" key="5">
    <source>
        <dbReference type="ARBA" id="ARBA00022840"/>
    </source>
</evidence>
<reference evidence="7" key="1">
    <citation type="submission" date="2022-04" db="EMBL/GenBank/DDBJ databases">
        <title>A functionally conserved STORR gene fusion in Papaver species that diverged 16.8 million years ago.</title>
        <authorList>
            <person name="Catania T."/>
        </authorList>
    </citation>
    <scope>NUCLEOTIDE SEQUENCE</scope>
    <source>
        <strain evidence="7">S-188037</strain>
    </source>
</reference>
<evidence type="ECO:0000256" key="4">
    <source>
        <dbReference type="ARBA" id="ARBA00022777"/>
    </source>
</evidence>
<evidence type="ECO:0000256" key="3">
    <source>
        <dbReference type="ARBA" id="ARBA00022741"/>
    </source>
</evidence>
<gene>
    <name evidence="7" type="ORF">MKW98_005943</name>
</gene>
<keyword evidence="4" id="KW-0418">Kinase</keyword>
<keyword evidence="5" id="KW-0067">ATP-binding</keyword>
<evidence type="ECO:0000256" key="6">
    <source>
        <dbReference type="SAM" id="Phobius"/>
    </source>
</evidence>
<dbReference type="Gene3D" id="3.30.200.20">
    <property type="entry name" value="Phosphorylase Kinase, domain 1"/>
    <property type="match status" value="1"/>
</dbReference>
<sequence length="96" mass="11054">KRKISLKVLLVIVIPSVIIVLSIIIILYFCIKRRKKVLERKIEVISFFLIYLSIYLYKKIQSVDSLHIKFTTISTATCNFSDANKLGRGGFGIVYK</sequence>
<accession>A0AAD4TAZ4</accession>
<comment type="caution">
    <text evidence="7">The sequence shown here is derived from an EMBL/GenBank/DDBJ whole genome shotgun (WGS) entry which is preliminary data.</text>
</comment>
<evidence type="ECO:0000313" key="8">
    <source>
        <dbReference type="Proteomes" id="UP001202328"/>
    </source>
</evidence>
<feature type="transmembrane region" description="Helical" evidence="6">
    <location>
        <begin position="6"/>
        <end position="30"/>
    </location>
</feature>
<evidence type="ECO:0000256" key="2">
    <source>
        <dbReference type="ARBA" id="ARBA00022679"/>
    </source>
</evidence>
<keyword evidence="1" id="KW-0723">Serine/threonine-protein kinase</keyword>
<organism evidence="7 8">
    <name type="scientific">Papaver atlanticum</name>
    <dbReference type="NCBI Taxonomy" id="357466"/>
    <lineage>
        <taxon>Eukaryota</taxon>
        <taxon>Viridiplantae</taxon>
        <taxon>Streptophyta</taxon>
        <taxon>Embryophyta</taxon>
        <taxon>Tracheophyta</taxon>
        <taxon>Spermatophyta</taxon>
        <taxon>Magnoliopsida</taxon>
        <taxon>Ranunculales</taxon>
        <taxon>Papaveraceae</taxon>
        <taxon>Papaveroideae</taxon>
        <taxon>Papaver</taxon>
    </lineage>
</organism>
<keyword evidence="6" id="KW-1133">Transmembrane helix</keyword>
<keyword evidence="6" id="KW-0472">Membrane</keyword>
<keyword evidence="2" id="KW-0808">Transferase</keyword>
<dbReference type="PANTHER" id="PTHR27002:SF181">
    <property type="entry name" value="RECEPTOR-LIKE SERINE_THREONINE-PROTEIN KINASE"/>
    <property type="match status" value="1"/>
</dbReference>
<dbReference type="Proteomes" id="UP001202328">
    <property type="component" value="Unassembled WGS sequence"/>
</dbReference>
<feature type="non-terminal residue" evidence="7">
    <location>
        <position position="96"/>
    </location>
</feature>